<comment type="caution">
    <text evidence="7">The sequence shown here is derived from an EMBL/GenBank/DDBJ whole genome shotgun (WGS) entry which is preliminary data.</text>
</comment>
<dbReference type="PANTHER" id="PTHR38776">
    <property type="entry name" value="MLTA-INTERACTING PROTEIN-RELATED"/>
    <property type="match status" value="1"/>
</dbReference>
<dbReference type="Proteomes" id="UP001216674">
    <property type="component" value="Unassembled WGS sequence"/>
</dbReference>
<gene>
    <name evidence="7" type="ORF">P3W85_16890</name>
</gene>
<dbReference type="Pfam" id="PF06629">
    <property type="entry name" value="MipA"/>
    <property type="match status" value="1"/>
</dbReference>
<reference evidence="7 8" key="1">
    <citation type="submission" date="2023-03" db="EMBL/GenBank/DDBJ databases">
        <title>Draft assemblies of triclosan tolerant bacteria isolated from returned activated sludge.</title>
        <authorList>
            <person name="Van Hamelsveld S."/>
        </authorList>
    </citation>
    <scope>NUCLEOTIDE SEQUENCE [LARGE SCALE GENOMIC DNA]</scope>
    <source>
        <strain evidence="7 8">GW210010_S58</strain>
    </source>
</reference>
<evidence type="ECO:0000256" key="2">
    <source>
        <dbReference type="ARBA" id="ARBA00005722"/>
    </source>
</evidence>
<protein>
    <submittedName>
        <fullName evidence="7">MipA/OmpV family protein</fullName>
    </submittedName>
</protein>
<feature type="chain" id="PRO_5046980713" evidence="6">
    <location>
        <begin position="18"/>
        <end position="274"/>
    </location>
</feature>
<keyword evidence="3 6" id="KW-0732">Signal</keyword>
<comment type="similarity">
    <text evidence="2">Belongs to the MipA/OmpV family.</text>
</comment>
<keyword evidence="4" id="KW-0472">Membrane</keyword>
<comment type="subcellular location">
    <subcellularLocation>
        <location evidence="1">Cell outer membrane</location>
    </subcellularLocation>
</comment>
<keyword evidence="8" id="KW-1185">Reference proteome</keyword>
<feature type="signal peptide" evidence="6">
    <location>
        <begin position="1"/>
        <end position="17"/>
    </location>
</feature>
<dbReference type="EMBL" id="JARJLM010000286">
    <property type="protein sequence ID" value="MDF3834622.1"/>
    <property type="molecule type" value="Genomic_DNA"/>
</dbReference>
<name>A0ABT6APT2_9BURK</name>
<dbReference type="PANTHER" id="PTHR38776:SF1">
    <property type="entry name" value="MLTA-INTERACTING PROTEIN-RELATED"/>
    <property type="match status" value="1"/>
</dbReference>
<dbReference type="RefSeq" id="WP_276265621.1">
    <property type="nucleotide sequence ID" value="NZ_JARJLM010000286.1"/>
</dbReference>
<evidence type="ECO:0000256" key="1">
    <source>
        <dbReference type="ARBA" id="ARBA00004442"/>
    </source>
</evidence>
<evidence type="ECO:0000313" key="7">
    <source>
        <dbReference type="EMBL" id="MDF3834622.1"/>
    </source>
</evidence>
<evidence type="ECO:0000313" key="8">
    <source>
        <dbReference type="Proteomes" id="UP001216674"/>
    </source>
</evidence>
<keyword evidence="5" id="KW-0998">Cell outer membrane</keyword>
<proteinExistence type="inferred from homology"/>
<evidence type="ECO:0000256" key="3">
    <source>
        <dbReference type="ARBA" id="ARBA00022729"/>
    </source>
</evidence>
<evidence type="ECO:0000256" key="5">
    <source>
        <dbReference type="ARBA" id="ARBA00023237"/>
    </source>
</evidence>
<dbReference type="InterPro" id="IPR010583">
    <property type="entry name" value="MipA"/>
</dbReference>
<evidence type="ECO:0000256" key="4">
    <source>
        <dbReference type="ARBA" id="ARBA00023136"/>
    </source>
</evidence>
<accession>A0ABT6APT2</accession>
<sequence>MPMLMAMTILLMPRARAQTPSPLSEWQYSVGIPLEKMFEPETPTWEVRVGLGAIYRPRYDGASSYQVLGGPAVDVRYRDLLFASTGEGIGVNLVSTPHWRAGVAITYNLGRREADDHAHLRGMGNINFSPEAKVFVDYVVSKEIPLVIRANVRRAMGGSDGWIGDLGAYLPLPGSSETFYWFAGPTVTFADARYMNTWFGVSAEQSARSGYAQHQASPGIKAYGAGLSAIRFFDKHWFATTDASVSQLVHGIASSPVVQRATSFSFAVSVNYQF</sequence>
<evidence type="ECO:0000256" key="6">
    <source>
        <dbReference type="SAM" id="SignalP"/>
    </source>
</evidence>
<organism evidence="7 8">
    <name type="scientific">Cupriavidus basilensis</name>
    <dbReference type="NCBI Taxonomy" id="68895"/>
    <lineage>
        <taxon>Bacteria</taxon>
        <taxon>Pseudomonadati</taxon>
        <taxon>Pseudomonadota</taxon>
        <taxon>Betaproteobacteria</taxon>
        <taxon>Burkholderiales</taxon>
        <taxon>Burkholderiaceae</taxon>
        <taxon>Cupriavidus</taxon>
    </lineage>
</organism>